<sequence length="68" mass="7372">MANQDSKAALAQTVTPARKRPDNVSPPKHWKADSAPEPEAISPEAKEAHANGPTRYGDWESKGMAIDF</sequence>
<dbReference type="EMBL" id="CP136594">
    <property type="protein sequence ID" value="WOE75174.1"/>
    <property type="molecule type" value="Genomic_DNA"/>
</dbReference>
<dbReference type="RefSeq" id="WP_317081844.1">
    <property type="nucleotide sequence ID" value="NZ_CP136594.1"/>
</dbReference>
<protein>
    <submittedName>
        <fullName evidence="3">DUF1674 domain-containing protein</fullName>
    </submittedName>
</protein>
<proteinExistence type="inferred from homology"/>
<evidence type="ECO:0000313" key="4">
    <source>
        <dbReference type="Proteomes" id="UP001302429"/>
    </source>
</evidence>
<reference evidence="3 4" key="1">
    <citation type="submission" date="2023-10" db="EMBL/GenBank/DDBJ databases">
        <title>Complete genome sequence of a Sphingomonadaceae bacterium.</title>
        <authorList>
            <person name="Yan C."/>
        </authorList>
    </citation>
    <scope>NUCLEOTIDE SEQUENCE [LARGE SCALE GENOMIC DNA]</scope>
    <source>
        <strain evidence="3 4">SCSIO 66989</strain>
    </source>
</reference>
<name>A0AA97F6C1_9SPHN</name>
<organism evidence="3 4">
    <name type="scientific">Alterisphingorhabdus coralli</name>
    <dbReference type="NCBI Taxonomy" id="3071408"/>
    <lineage>
        <taxon>Bacteria</taxon>
        <taxon>Pseudomonadati</taxon>
        <taxon>Pseudomonadota</taxon>
        <taxon>Alphaproteobacteria</taxon>
        <taxon>Sphingomonadales</taxon>
        <taxon>Sphingomonadaceae</taxon>
        <taxon>Alterisphingorhabdus (ex Yan et al. 2024)</taxon>
    </lineage>
</organism>
<keyword evidence="4" id="KW-1185">Reference proteome</keyword>
<feature type="region of interest" description="Disordered" evidence="2">
    <location>
        <begin position="1"/>
        <end position="68"/>
    </location>
</feature>
<dbReference type="KEGG" id="acoa:RB602_00190"/>
<accession>A0AA97F6C1</accession>
<evidence type="ECO:0000256" key="1">
    <source>
        <dbReference type="ARBA" id="ARBA00005701"/>
    </source>
</evidence>
<gene>
    <name evidence="3" type="ORF">RB602_00190</name>
</gene>
<dbReference type="Proteomes" id="UP001302429">
    <property type="component" value="Chromosome"/>
</dbReference>
<dbReference type="AlphaFoldDB" id="A0AA97F6C1"/>
<evidence type="ECO:0000313" key="3">
    <source>
        <dbReference type="EMBL" id="WOE75174.1"/>
    </source>
</evidence>
<evidence type="ECO:0000256" key="2">
    <source>
        <dbReference type="SAM" id="MobiDB-lite"/>
    </source>
</evidence>
<dbReference type="Pfam" id="PF07896">
    <property type="entry name" value="DUF1674"/>
    <property type="match status" value="1"/>
</dbReference>
<dbReference type="InterPro" id="IPR012875">
    <property type="entry name" value="SDHF4"/>
</dbReference>
<comment type="similarity">
    <text evidence="1">Belongs to the SDHAF4 family.</text>
</comment>